<sequence>MPATPESALAEILNLGLDDEVDLVSLAADLTDIDLNDPANDERILIAAEPYIYYRQL</sequence>
<dbReference type="STRING" id="1077974.GOEFS_119_00100"/>
<reference evidence="1 2" key="1">
    <citation type="submission" date="2011-12" db="EMBL/GenBank/DDBJ databases">
        <title>Whole genome shotgun sequence of Gordonia effusa NBRC 100432.</title>
        <authorList>
            <person name="Yoshida I."/>
            <person name="Takarada H."/>
            <person name="Hosoyama A."/>
            <person name="Tsuchikane K."/>
            <person name="Katsumata H."/>
            <person name="Yamazaki S."/>
            <person name="Fujita N."/>
        </authorList>
    </citation>
    <scope>NUCLEOTIDE SEQUENCE [LARGE SCALE GENOMIC DNA]</scope>
    <source>
        <strain evidence="1 2">NBRC 100432</strain>
    </source>
</reference>
<proteinExistence type="predicted"/>
<gene>
    <name evidence="1" type="ORF">GOEFS_119_00100</name>
</gene>
<evidence type="ECO:0000313" key="1">
    <source>
        <dbReference type="EMBL" id="GAB20520.1"/>
    </source>
</evidence>
<evidence type="ECO:0000313" key="2">
    <source>
        <dbReference type="Proteomes" id="UP000035034"/>
    </source>
</evidence>
<protein>
    <submittedName>
        <fullName evidence="1">Uncharacterized protein</fullName>
    </submittedName>
</protein>
<accession>H0R619</accession>
<comment type="caution">
    <text evidence="1">The sequence shown here is derived from an EMBL/GenBank/DDBJ whole genome shotgun (WGS) entry which is preliminary data.</text>
</comment>
<dbReference type="Proteomes" id="UP000035034">
    <property type="component" value="Unassembled WGS sequence"/>
</dbReference>
<name>H0R619_9ACTN</name>
<dbReference type="AlphaFoldDB" id="H0R619"/>
<dbReference type="RefSeq" id="WP_007319855.1">
    <property type="nucleotide sequence ID" value="NZ_BAEH01000119.1"/>
</dbReference>
<dbReference type="EMBL" id="BAEH01000119">
    <property type="protein sequence ID" value="GAB20520.1"/>
    <property type="molecule type" value="Genomic_DNA"/>
</dbReference>
<keyword evidence="2" id="KW-1185">Reference proteome</keyword>
<organism evidence="1 2">
    <name type="scientific">Gordonia effusa NBRC 100432</name>
    <dbReference type="NCBI Taxonomy" id="1077974"/>
    <lineage>
        <taxon>Bacteria</taxon>
        <taxon>Bacillati</taxon>
        <taxon>Actinomycetota</taxon>
        <taxon>Actinomycetes</taxon>
        <taxon>Mycobacteriales</taxon>
        <taxon>Gordoniaceae</taxon>
        <taxon>Gordonia</taxon>
    </lineage>
</organism>